<sequence>MIQTVPRRGFIAGALGGAALLTSPQILRAQGMGGRKVVRAIMHAPLGVLDPVVTNAYMTRNHGYMVYDTLFALDERSQPQPQMVGETTISDDGLIYEFRLRPGMKFHDGSPVTAADCVASITRWAKLDLMGGRMVAAASAFEAASADTIRLVLKQPYGLVLQTLAKPGGSVPFIMPARIAETPLNQRITEVVGSGPFRFAQAEFRPGDRIVYERFEGYVPRPEPASGLAGGKAVKLDRVEWMEITDQQTVMNALTSGEVQVVENIGADYMAGMRRRRDITLLTRITNNSLSMRMNWLQAPFNDLKVRQAVLHAVNQADYLAAQIGDDALSEISPSFYGNGSPYRTEAGAVRKPDLNRARALLKESGYAGETVSILHPADLASASALAPVTEAMLKSIGMNPRVDVVDWNTLLARRNKHDPVSEGGWSIVQGVWTDLDLFSPLINPNLDGRGRAGYIGWSESAEIERMKNDFAAATDTARQREIAADIQKLAYERVFAIPLGSYKVVSGHNAGVRNVIAKQLLVFWNMELAS</sequence>
<evidence type="ECO:0000259" key="4">
    <source>
        <dbReference type="Pfam" id="PF00496"/>
    </source>
</evidence>
<dbReference type="EMBL" id="JANJOU010000037">
    <property type="protein sequence ID" value="MCR0985612.1"/>
    <property type="molecule type" value="Genomic_DNA"/>
</dbReference>
<dbReference type="Gene3D" id="3.90.76.10">
    <property type="entry name" value="Dipeptide-binding Protein, Domain 1"/>
    <property type="match status" value="1"/>
</dbReference>
<accession>A0ABT1XBV3</accession>
<reference evidence="5 6" key="1">
    <citation type="submission" date="2022-06" db="EMBL/GenBank/DDBJ databases">
        <title>Roseomonas CN29.</title>
        <authorList>
            <person name="Cheng Y."/>
            <person name="He X."/>
        </authorList>
    </citation>
    <scope>NUCLEOTIDE SEQUENCE [LARGE SCALE GENOMIC DNA]</scope>
    <source>
        <strain evidence="5 6">CN29</strain>
    </source>
</reference>
<keyword evidence="6" id="KW-1185">Reference proteome</keyword>
<proteinExistence type="inferred from homology"/>
<dbReference type="PANTHER" id="PTHR30290:SF38">
    <property type="entry name" value="D,D-DIPEPTIDE-BINDING PERIPLASMIC PROTEIN DDPA-RELATED"/>
    <property type="match status" value="1"/>
</dbReference>
<dbReference type="InterPro" id="IPR000914">
    <property type="entry name" value="SBP_5_dom"/>
</dbReference>
<dbReference type="Proteomes" id="UP001524642">
    <property type="component" value="Unassembled WGS sequence"/>
</dbReference>
<evidence type="ECO:0000313" key="5">
    <source>
        <dbReference type="EMBL" id="MCR0985612.1"/>
    </source>
</evidence>
<dbReference type="Pfam" id="PF00496">
    <property type="entry name" value="SBP_bac_5"/>
    <property type="match status" value="1"/>
</dbReference>
<dbReference type="PANTHER" id="PTHR30290">
    <property type="entry name" value="PERIPLASMIC BINDING COMPONENT OF ABC TRANSPORTER"/>
    <property type="match status" value="1"/>
</dbReference>
<protein>
    <submittedName>
        <fullName evidence="5">ABC transporter substrate-binding protein</fullName>
    </submittedName>
</protein>
<gene>
    <name evidence="5" type="ORF">NRP21_26520</name>
</gene>
<evidence type="ECO:0000256" key="2">
    <source>
        <dbReference type="ARBA" id="ARBA00005695"/>
    </source>
</evidence>
<evidence type="ECO:0000256" key="1">
    <source>
        <dbReference type="ARBA" id="ARBA00004418"/>
    </source>
</evidence>
<dbReference type="PIRSF" id="PIRSF002741">
    <property type="entry name" value="MppA"/>
    <property type="match status" value="1"/>
</dbReference>
<dbReference type="CDD" id="cd08502">
    <property type="entry name" value="PBP2_NikA_DppA_OppA_like_16"/>
    <property type="match status" value="1"/>
</dbReference>
<comment type="similarity">
    <text evidence="2">Belongs to the bacterial solute-binding protein 5 family.</text>
</comment>
<comment type="caution">
    <text evidence="5">The sequence shown here is derived from an EMBL/GenBank/DDBJ whole genome shotgun (WGS) entry which is preliminary data.</text>
</comment>
<dbReference type="InterPro" id="IPR030678">
    <property type="entry name" value="Peptide/Ni-bd"/>
</dbReference>
<dbReference type="Gene3D" id="3.10.105.10">
    <property type="entry name" value="Dipeptide-binding Protein, Domain 3"/>
    <property type="match status" value="1"/>
</dbReference>
<evidence type="ECO:0000313" key="6">
    <source>
        <dbReference type="Proteomes" id="UP001524642"/>
    </source>
</evidence>
<comment type="subcellular location">
    <subcellularLocation>
        <location evidence="1">Periplasm</location>
    </subcellularLocation>
</comment>
<dbReference type="Gene3D" id="3.40.190.10">
    <property type="entry name" value="Periplasmic binding protein-like II"/>
    <property type="match status" value="1"/>
</dbReference>
<dbReference type="InterPro" id="IPR039424">
    <property type="entry name" value="SBP_5"/>
</dbReference>
<evidence type="ECO:0000256" key="3">
    <source>
        <dbReference type="ARBA" id="ARBA00022729"/>
    </source>
</evidence>
<name>A0ABT1XBV3_9PROT</name>
<keyword evidence="3" id="KW-0732">Signal</keyword>
<organism evidence="5 6">
    <name type="scientific">Roseomonas populi</name>
    <dbReference type="NCBI Taxonomy" id="3121582"/>
    <lineage>
        <taxon>Bacteria</taxon>
        <taxon>Pseudomonadati</taxon>
        <taxon>Pseudomonadota</taxon>
        <taxon>Alphaproteobacteria</taxon>
        <taxon>Acetobacterales</taxon>
        <taxon>Roseomonadaceae</taxon>
        <taxon>Roseomonas</taxon>
    </lineage>
</organism>
<feature type="domain" description="Solute-binding protein family 5" evidence="4">
    <location>
        <begin position="79"/>
        <end position="429"/>
    </location>
</feature>
<dbReference type="SUPFAM" id="SSF53850">
    <property type="entry name" value="Periplasmic binding protein-like II"/>
    <property type="match status" value="1"/>
</dbReference>
<dbReference type="RefSeq" id="WP_257719259.1">
    <property type="nucleotide sequence ID" value="NZ_JANJOU010000037.1"/>
</dbReference>